<gene>
    <name evidence="7" type="ORF">FHX52_4101</name>
</gene>
<proteinExistence type="inferred from homology"/>
<evidence type="ECO:0000259" key="5">
    <source>
        <dbReference type="Pfam" id="PF01408"/>
    </source>
</evidence>
<reference evidence="7 8" key="1">
    <citation type="submission" date="2019-06" db="EMBL/GenBank/DDBJ databases">
        <title>Sequencing the genomes of 1000 actinobacteria strains.</title>
        <authorList>
            <person name="Klenk H.-P."/>
        </authorList>
    </citation>
    <scope>NUCLEOTIDE SEQUENCE [LARGE SCALE GENOMIC DNA]</scope>
    <source>
        <strain evidence="7 8">DSM 21776</strain>
    </source>
</reference>
<dbReference type="GO" id="GO:0016491">
    <property type="term" value="F:oxidoreductase activity"/>
    <property type="evidence" value="ECO:0007669"/>
    <property type="project" value="UniProtKB-KW"/>
</dbReference>
<evidence type="ECO:0000256" key="1">
    <source>
        <dbReference type="ARBA" id="ARBA00010928"/>
    </source>
</evidence>
<evidence type="ECO:0000256" key="2">
    <source>
        <dbReference type="ARBA" id="ARBA00023002"/>
    </source>
</evidence>
<protein>
    <submittedName>
        <fullName evidence="7">Putative dehydrogenase</fullName>
    </submittedName>
</protein>
<dbReference type="Gene3D" id="3.30.360.10">
    <property type="entry name" value="Dihydrodipicolinate Reductase, domain 2"/>
    <property type="match status" value="1"/>
</dbReference>
<keyword evidence="3" id="KW-0520">NAD</keyword>
<accession>A0A543PLE3</accession>
<dbReference type="PANTHER" id="PTHR22604">
    <property type="entry name" value="OXIDOREDUCTASES"/>
    <property type="match status" value="1"/>
</dbReference>
<dbReference type="InterPro" id="IPR050984">
    <property type="entry name" value="Gfo/Idh/MocA_domain"/>
</dbReference>
<evidence type="ECO:0000256" key="3">
    <source>
        <dbReference type="ARBA" id="ARBA00023027"/>
    </source>
</evidence>
<dbReference type="Pfam" id="PF22725">
    <property type="entry name" value="GFO_IDH_MocA_C3"/>
    <property type="match status" value="1"/>
</dbReference>
<dbReference type="SUPFAM" id="SSF51735">
    <property type="entry name" value="NAD(P)-binding Rossmann-fold domains"/>
    <property type="match status" value="1"/>
</dbReference>
<dbReference type="GO" id="GO:0000166">
    <property type="term" value="F:nucleotide binding"/>
    <property type="evidence" value="ECO:0007669"/>
    <property type="project" value="InterPro"/>
</dbReference>
<dbReference type="SUPFAM" id="SSF55347">
    <property type="entry name" value="Glyceraldehyde-3-phosphate dehydrogenase-like, C-terminal domain"/>
    <property type="match status" value="1"/>
</dbReference>
<evidence type="ECO:0000313" key="7">
    <source>
        <dbReference type="EMBL" id="TQN44880.1"/>
    </source>
</evidence>
<dbReference type="InterPro" id="IPR055170">
    <property type="entry name" value="GFO_IDH_MocA-like_dom"/>
</dbReference>
<dbReference type="Pfam" id="PF01408">
    <property type="entry name" value="GFO_IDH_MocA"/>
    <property type="match status" value="1"/>
</dbReference>
<comment type="similarity">
    <text evidence="1">Belongs to the Gfo/Idh/MocA family.</text>
</comment>
<dbReference type="RefSeq" id="WP_246070293.1">
    <property type="nucleotide sequence ID" value="NZ_BAAAQC010000009.1"/>
</dbReference>
<dbReference type="Gene3D" id="3.40.50.720">
    <property type="entry name" value="NAD(P)-binding Rossmann-like Domain"/>
    <property type="match status" value="1"/>
</dbReference>
<dbReference type="EMBL" id="VFQF01000003">
    <property type="protein sequence ID" value="TQN44880.1"/>
    <property type="molecule type" value="Genomic_DNA"/>
</dbReference>
<keyword evidence="2" id="KW-0560">Oxidoreductase</keyword>
<evidence type="ECO:0000259" key="6">
    <source>
        <dbReference type="Pfam" id="PF22725"/>
    </source>
</evidence>
<feature type="region of interest" description="Disordered" evidence="4">
    <location>
        <begin position="1"/>
        <end position="22"/>
    </location>
</feature>
<dbReference type="PANTHER" id="PTHR22604:SF105">
    <property type="entry name" value="TRANS-1,2-DIHYDROBENZENE-1,2-DIOL DEHYDROGENASE"/>
    <property type="match status" value="1"/>
</dbReference>
<dbReference type="InterPro" id="IPR036291">
    <property type="entry name" value="NAD(P)-bd_dom_sf"/>
</dbReference>
<comment type="caution">
    <text evidence="7">The sequence shown here is derived from an EMBL/GenBank/DDBJ whole genome shotgun (WGS) entry which is preliminary data.</text>
</comment>
<evidence type="ECO:0000313" key="8">
    <source>
        <dbReference type="Proteomes" id="UP000320085"/>
    </source>
</evidence>
<feature type="domain" description="Gfo/Idh/MocA-like oxidoreductase N-terminal" evidence="5">
    <location>
        <begin position="24"/>
        <end position="141"/>
    </location>
</feature>
<feature type="domain" description="GFO/IDH/MocA-like oxidoreductase" evidence="6">
    <location>
        <begin position="153"/>
        <end position="264"/>
    </location>
</feature>
<organism evidence="7 8">
    <name type="scientific">Humibacillus xanthopallidus</name>
    <dbReference type="NCBI Taxonomy" id="412689"/>
    <lineage>
        <taxon>Bacteria</taxon>
        <taxon>Bacillati</taxon>
        <taxon>Actinomycetota</taxon>
        <taxon>Actinomycetes</taxon>
        <taxon>Micrococcales</taxon>
        <taxon>Intrasporangiaceae</taxon>
        <taxon>Humibacillus</taxon>
    </lineage>
</organism>
<sequence>MPVRLLPDTLPAPRRPASDSAPSLRWGVLGTGWIASRFVAALHTSTTQRVVAVGSRTQAAADAFAAAHSIERAVRRAEALVADPGVDIVYVATPHHLHRESALLAIDAGKHVLVEKPLGLNAVEAQEISAAAAAAGVFCMEAMWSLFLPRFDVVRQVLDLGLLGDVSTVLADHGEHFDPPHRILDPAMAGGSLLDLGTYVTTLATWVLGPATRIQASGSLTSTGVNGQAGMVLTHAGDATSVLHSTLLARTPTSATIAGTEATLTLPGPFFMPGDVVVTSADGSRSVSWTDPEPIGHGALFHSALEAARCIGEGLVESPLHPASAVLTNMAALDEVARQLGIEYSPAP</sequence>
<dbReference type="AlphaFoldDB" id="A0A543PLE3"/>
<dbReference type="Proteomes" id="UP000320085">
    <property type="component" value="Unassembled WGS sequence"/>
</dbReference>
<dbReference type="InterPro" id="IPR000683">
    <property type="entry name" value="Gfo/Idh/MocA-like_OxRdtase_N"/>
</dbReference>
<evidence type="ECO:0000256" key="4">
    <source>
        <dbReference type="SAM" id="MobiDB-lite"/>
    </source>
</evidence>
<name>A0A543PLE3_9MICO</name>